<dbReference type="Proteomes" id="UP001516400">
    <property type="component" value="Unassembled WGS sequence"/>
</dbReference>
<comment type="caution">
    <text evidence="1">The sequence shown here is derived from an EMBL/GenBank/DDBJ whole genome shotgun (WGS) entry which is preliminary data.</text>
</comment>
<gene>
    <name evidence="1" type="ORF">HHI36_014836</name>
</gene>
<organism evidence="1 2">
    <name type="scientific">Cryptolaemus montrouzieri</name>
    <dbReference type="NCBI Taxonomy" id="559131"/>
    <lineage>
        <taxon>Eukaryota</taxon>
        <taxon>Metazoa</taxon>
        <taxon>Ecdysozoa</taxon>
        <taxon>Arthropoda</taxon>
        <taxon>Hexapoda</taxon>
        <taxon>Insecta</taxon>
        <taxon>Pterygota</taxon>
        <taxon>Neoptera</taxon>
        <taxon>Endopterygota</taxon>
        <taxon>Coleoptera</taxon>
        <taxon>Polyphaga</taxon>
        <taxon>Cucujiformia</taxon>
        <taxon>Coccinelloidea</taxon>
        <taxon>Coccinellidae</taxon>
        <taxon>Scymninae</taxon>
        <taxon>Scymnini</taxon>
        <taxon>Cryptolaemus</taxon>
    </lineage>
</organism>
<dbReference type="AlphaFoldDB" id="A0ABD2N4A3"/>
<keyword evidence="2" id="KW-1185">Reference proteome</keyword>
<evidence type="ECO:0008006" key="3">
    <source>
        <dbReference type="Google" id="ProtNLM"/>
    </source>
</evidence>
<protein>
    <recommendedName>
        <fullName evidence="3">DDE Tnp4 domain-containing protein</fullName>
    </recommendedName>
</protein>
<feature type="non-terminal residue" evidence="1">
    <location>
        <position position="169"/>
    </location>
</feature>
<accession>A0ABD2N4A3</accession>
<proteinExistence type="predicted"/>
<name>A0ABD2N4A3_9CUCU</name>
<evidence type="ECO:0000313" key="1">
    <source>
        <dbReference type="EMBL" id="KAL3273389.1"/>
    </source>
</evidence>
<evidence type="ECO:0000313" key="2">
    <source>
        <dbReference type="Proteomes" id="UP001516400"/>
    </source>
</evidence>
<dbReference type="EMBL" id="JABFTP020000062">
    <property type="protein sequence ID" value="KAL3273389.1"/>
    <property type="molecule type" value="Genomic_DNA"/>
</dbReference>
<feature type="non-terminal residue" evidence="1">
    <location>
        <position position="1"/>
    </location>
</feature>
<sequence>GSISSADDLQTMISFTKPQFEELFTYTDPVEDETFLRYVKRKDLILFLCKLRQGLSDFSSKLIFSYPSRQVVSLKISTVRKSLLARFVWENFPKAVIIADGTYSYIEKSGNYRKLRQSYSVHKGRHLVKPALLVATYGFILDVQGPYFADGRNNDAEILRNELNQNIND</sequence>
<reference evidence="1 2" key="1">
    <citation type="journal article" date="2021" name="BMC Biol.">
        <title>Horizontally acquired antibacterial genes associated with adaptive radiation of ladybird beetles.</title>
        <authorList>
            <person name="Li H.S."/>
            <person name="Tang X.F."/>
            <person name="Huang Y.H."/>
            <person name="Xu Z.Y."/>
            <person name="Chen M.L."/>
            <person name="Du X.Y."/>
            <person name="Qiu B.Y."/>
            <person name="Chen P.T."/>
            <person name="Zhang W."/>
            <person name="Slipinski A."/>
            <person name="Escalona H.E."/>
            <person name="Waterhouse R.M."/>
            <person name="Zwick A."/>
            <person name="Pang H."/>
        </authorList>
    </citation>
    <scope>NUCLEOTIDE SEQUENCE [LARGE SCALE GENOMIC DNA]</scope>
    <source>
        <strain evidence="1">SYSU2018</strain>
    </source>
</reference>